<evidence type="ECO:0000313" key="3">
    <source>
        <dbReference type="EMBL" id="MBM6575387.1"/>
    </source>
</evidence>
<dbReference type="EMBL" id="JAFEMC010000001">
    <property type="protein sequence ID" value="MBM6575387.1"/>
    <property type="molecule type" value="Genomic_DNA"/>
</dbReference>
<reference evidence="3 4" key="1">
    <citation type="submission" date="2020-12" db="EMBL/GenBank/DDBJ databases">
        <title>Sphingomonas sp.</title>
        <authorList>
            <person name="Kim M.K."/>
        </authorList>
    </citation>
    <scope>NUCLEOTIDE SEQUENCE [LARGE SCALE GENOMIC DNA]</scope>
    <source>
        <strain evidence="3 4">BT552</strain>
    </source>
</reference>
<protein>
    <submittedName>
        <fullName evidence="3">M28 family peptidase</fullName>
    </submittedName>
</protein>
<dbReference type="Pfam" id="PF04389">
    <property type="entry name" value="Peptidase_M28"/>
    <property type="match status" value="1"/>
</dbReference>
<proteinExistence type="predicted"/>
<feature type="signal peptide" evidence="1">
    <location>
        <begin position="1"/>
        <end position="21"/>
    </location>
</feature>
<keyword evidence="4" id="KW-1185">Reference proteome</keyword>
<dbReference type="Gene3D" id="3.50.30.30">
    <property type="match status" value="1"/>
</dbReference>
<gene>
    <name evidence="3" type="ORF">ILT43_03325</name>
</gene>
<dbReference type="Gene3D" id="3.40.630.10">
    <property type="entry name" value="Zn peptidases"/>
    <property type="match status" value="1"/>
</dbReference>
<evidence type="ECO:0000259" key="2">
    <source>
        <dbReference type="Pfam" id="PF04389"/>
    </source>
</evidence>
<accession>A0ABS2D396</accession>
<keyword evidence="1" id="KW-0732">Signal</keyword>
<dbReference type="InterPro" id="IPR007484">
    <property type="entry name" value="Peptidase_M28"/>
</dbReference>
<feature type="chain" id="PRO_5046227670" evidence="1">
    <location>
        <begin position="22"/>
        <end position="437"/>
    </location>
</feature>
<organism evidence="3 4">
    <name type="scientific">Sphingomonas longa</name>
    <dbReference type="NCBI Taxonomy" id="2778730"/>
    <lineage>
        <taxon>Bacteria</taxon>
        <taxon>Pseudomonadati</taxon>
        <taxon>Pseudomonadota</taxon>
        <taxon>Alphaproteobacteria</taxon>
        <taxon>Sphingomonadales</taxon>
        <taxon>Sphingomonadaceae</taxon>
        <taxon>Sphingomonas</taxon>
    </lineage>
</organism>
<name>A0ABS2D396_9SPHN</name>
<sequence length="437" mass="44936">MTFSIRATAALLLACASPAFAQDTVTLASVRAHERFLTSDAMRGRGSATPDEALAAAYVAAQFEAAGLVPVPGTAGYIQSAPVIRRRVTGPSVLNIGGAPIAGAGLASGAGPAVSGTLFVTGKTNARIPTGAAVLFTGPAAKRRTVFSAASKAGATMLITVADRPAEDTPPHDSVRLADTPQRPRMAIVTVPAAAVATLKSGSAVTLATPVVEERAATTNAIGFLPGTDPAAKLLLLTAHLDHLGVQPDGIRAGANDNASGTVAVIELAKALASGPKLKRGVMFVAYGGEEAGLLGSRYFGEHPPVPLDTIAANVEFEMIGAQDPKLPNGALMMTGMERSDLGTTMTAQGAKLAADPYPDQHFFERSDNYSLALKGIVAHTLSGWATIPSYHTKDDNFASIDLGFMTGAIRSLVTPLRTLANSDAQPAWKPNGRPKE</sequence>
<dbReference type="RefSeq" id="WP_204194231.1">
    <property type="nucleotide sequence ID" value="NZ_JAFEMC010000001.1"/>
</dbReference>
<dbReference type="InterPro" id="IPR045175">
    <property type="entry name" value="M28_fam"/>
</dbReference>
<evidence type="ECO:0000313" key="4">
    <source>
        <dbReference type="Proteomes" id="UP000763641"/>
    </source>
</evidence>
<evidence type="ECO:0000256" key="1">
    <source>
        <dbReference type="SAM" id="SignalP"/>
    </source>
</evidence>
<dbReference type="PANTHER" id="PTHR12147:SF26">
    <property type="entry name" value="PEPTIDASE M28 DOMAIN-CONTAINING PROTEIN"/>
    <property type="match status" value="1"/>
</dbReference>
<feature type="domain" description="Peptidase M28" evidence="2">
    <location>
        <begin position="220"/>
        <end position="405"/>
    </location>
</feature>
<comment type="caution">
    <text evidence="3">The sequence shown here is derived from an EMBL/GenBank/DDBJ whole genome shotgun (WGS) entry which is preliminary data.</text>
</comment>
<dbReference type="Proteomes" id="UP000763641">
    <property type="component" value="Unassembled WGS sequence"/>
</dbReference>
<dbReference type="PANTHER" id="PTHR12147">
    <property type="entry name" value="METALLOPEPTIDASE M28 FAMILY MEMBER"/>
    <property type="match status" value="1"/>
</dbReference>
<dbReference type="SUPFAM" id="SSF53187">
    <property type="entry name" value="Zn-dependent exopeptidases"/>
    <property type="match status" value="1"/>
</dbReference>